<dbReference type="SMART" id="SM00478">
    <property type="entry name" value="ENDO3c"/>
    <property type="match status" value="1"/>
</dbReference>
<keyword evidence="8" id="KW-0378">Hydrolase</keyword>
<dbReference type="Pfam" id="PF00730">
    <property type="entry name" value="HhH-GPD"/>
    <property type="match status" value="1"/>
</dbReference>
<gene>
    <name evidence="15" type="ORF">MARU1_002293</name>
</gene>
<evidence type="ECO:0000256" key="2">
    <source>
        <dbReference type="ARBA" id="ARBA00008343"/>
    </source>
</evidence>
<evidence type="ECO:0000256" key="7">
    <source>
        <dbReference type="ARBA" id="ARBA00022763"/>
    </source>
</evidence>
<evidence type="ECO:0000313" key="16">
    <source>
        <dbReference type="Proteomes" id="UP001217582"/>
    </source>
</evidence>
<dbReference type="PANTHER" id="PTHR42944:SF1">
    <property type="entry name" value="ADENINE DNA GLYCOSYLASE"/>
    <property type="match status" value="1"/>
</dbReference>
<comment type="function">
    <text evidence="13">Adenine glycosylase active on G-A mispairs.</text>
</comment>
<dbReference type="EC" id="3.2.2.31" evidence="3 13"/>
<comment type="cofactor">
    <cofactor evidence="13">
        <name>[4Fe-4S] cluster</name>
        <dbReference type="ChEBI" id="CHEBI:49883"/>
    </cofactor>
    <text evidence="13">Binds 1 [4Fe-4S] cluster.</text>
</comment>
<keyword evidence="16" id="KW-1185">Reference proteome</keyword>
<evidence type="ECO:0000256" key="5">
    <source>
        <dbReference type="ARBA" id="ARBA00022485"/>
    </source>
</evidence>
<dbReference type="InterPro" id="IPR015797">
    <property type="entry name" value="NUDIX_hydrolase-like_dom_sf"/>
</dbReference>
<dbReference type="Proteomes" id="UP001217582">
    <property type="component" value="Chromosome 4"/>
</dbReference>
<comment type="similarity">
    <text evidence="2 13">Belongs to the Nth/MutY family.</text>
</comment>
<keyword evidence="7 13" id="KW-0227">DNA damage</keyword>
<feature type="domain" description="HhH-GPD" evidence="14">
    <location>
        <begin position="115"/>
        <end position="276"/>
    </location>
</feature>
<protein>
    <recommendedName>
        <fullName evidence="4 13">Adenine DNA glycosylase</fullName>
        <ecNumber evidence="3 13">3.2.2.31</ecNumber>
    </recommendedName>
</protein>
<name>A0AAJ5Z090_9BASI</name>
<evidence type="ECO:0000256" key="6">
    <source>
        <dbReference type="ARBA" id="ARBA00022723"/>
    </source>
</evidence>
<dbReference type="GO" id="GO:0035485">
    <property type="term" value="F:adenine/guanine mispair binding"/>
    <property type="evidence" value="ECO:0007669"/>
    <property type="project" value="TreeGrafter"/>
</dbReference>
<evidence type="ECO:0000256" key="4">
    <source>
        <dbReference type="ARBA" id="ARBA00022023"/>
    </source>
</evidence>
<dbReference type="AlphaFoldDB" id="A0AAJ5Z090"/>
<dbReference type="GO" id="GO:0005634">
    <property type="term" value="C:nucleus"/>
    <property type="evidence" value="ECO:0007669"/>
    <property type="project" value="TreeGrafter"/>
</dbReference>
<dbReference type="GO" id="GO:0046872">
    <property type="term" value="F:metal ion binding"/>
    <property type="evidence" value="ECO:0007669"/>
    <property type="project" value="UniProtKB-UniRule"/>
</dbReference>
<dbReference type="GO" id="GO:0032357">
    <property type="term" value="F:oxidized purine DNA binding"/>
    <property type="evidence" value="ECO:0007669"/>
    <property type="project" value="TreeGrafter"/>
</dbReference>
<dbReference type="InterPro" id="IPR029119">
    <property type="entry name" value="MutY_C"/>
</dbReference>
<evidence type="ECO:0000256" key="1">
    <source>
        <dbReference type="ARBA" id="ARBA00000843"/>
    </source>
</evidence>
<dbReference type="EMBL" id="CP119919">
    <property type="protein sequence ID" value="WFD16257.1"/>
    <property type="molecule type" value="Genomic_DNA"/>
</dbReference>
<accession>A0AAJ5Z090</accession>
<sequence>MAPTRAATRAKAPAWACLSEPRANGNQVHAARPLGRLHAPSYHRPYLLDQPDTAQHLLAWFDHKQYDRDMPWRQAWIEPDVPHSSKRQRMDAEASLTQEERIQRRAYEVWISEIMLQQTRVETVRDYWKAWMEKWPTLEALANASVDDVLAAWRGLGYYGRARRIHEAAQKVMTDPHLRGQLPASAQELTEHIPGVGPYTAGAISSIVFGHAVPILDGNVARVLCRQTGLYSDPRAKSTNDLLWHMARMLVESVAPHERSDVPGRWNQGLMELGSTLCTPTRPGCGTCPIKATCITYAEGRMYEGDLSQSEEKDMEDLCTWCAPIPDPADDPTDVETALPKKKTSLQQMTLMGKKAAAPKKSQGPDLRTKYIQLFPMRITKQPPRNETRLVCLIRATTFNGMDLPEPLYMISQRPDQGLLAKLWEFPTDMLPIPYDEELDDSTCMDRTHDFVASLRPPPPTRNSADHGPAAGNALVTLRPTNVRRLGRVRHEFSHLHWHMHVVLVEVDALSPRESNRRDKTLAASPSSYVQPIEWALADGVEAASMGTGLQRCWSLLTRSV</sequence>
<dbReference type="PANTHER" id="PTHR42944">
    <property type="entry name" value="ADENINE DNA GLYCOSYLASE"/>
    <property type="match status" value="1"/>
</dbReference>
<organism evidence="15 16">
    <name type="scientific">Malassezia arunalokei</name>
    <dbReference type="NCBI Taxonomy" id="1514897"/>
    <lineage>
        <taxon>Eukaryota</taxon>
        <taxon>Fungi</taxon>
        <taxon>Dikarya</taxon>
        <taxon>Basidiomycota</taxon>
        <taxon>Ustilaginomycotina</taxon>
        <taxon>Malasseziomycetes</taxon>
        <taxon>Malasseziales</taxon>
        <taxon>Malasseziaceae</taxon>
        <taxon>Malassezia</taxon>
    </lineage>
</organism>
<dbReference type="Pfam" id="PF00633">
    <property type="entry name" value="HHH"/>
    <property type="match status" value="1"/>
</dbReference>
<dbReference type="InterPro" id="IPR000445">
    <property type="entry name" value="HhH_motif"/>
</dbReference>
<dbReference type="InterPro" id="IPR044298">
    <property type="entry name" value="MIG/MutY"/>
</dbReference>
<dbReference type="InterPro" id="IPR003265">
    <property type="entry name" value="HhH-GPD_domain"/>
</dbReference>
<dbReference type="GO" id="GO:0000701">
    <property type="term" value="F:purine-specific mismatch base pair DNA N-glycosylase activity"/>
    <property type="evidence" value="ECO:0007669"/>
    <property type="project" value="UniProtKB-EC"/>
</dbReference>
<dbReference type="GO" id="GO:0051539">
    <property type="term" value="F:4 iron, 4 sulfur cluster binding"/>
    <property type="evidence" value="ECO:0007669"/>
    <property type="project" value="UniProtKB-UniRule"/>
</dbReference>
<keyword evidence="6" id="KW-0479">Metal-binding</keyword>
<reference evidence="15 16" key="1">
    <citation type="submission" date="2023-03" db="EMBL/GenBank/DDBJ databases">
        <title>Mating type loci evolution in Malassezia.</title>
        <authorList>
            <person name="Coelho M.A."/>
        </authorList>
    </citation>
    <scope>NUCLEOTIDE SEQUENCE [LARGE SCALE GENOMIC DNA]</scope>
    <source>
        <strain evidence="15 16">CBS 13387</strain>
    </source>
</reference>
<keyword evidence="11" id="KW-0234">DNA repair</keyword>
<dbReference type="PROSITE" id="PS00764">
    <property type="entry name" value="ENDONUCLEASE_III_1"/>
    <property type="match status" value="1"/>
</dbReference>
<evidence type="ECO:0000256" key="3">
    <source>
        <dbReference type="ARBA" id="ARBA00012045"/>
    </source>
</evidence>
<evidence type="ECO:0000256" key="11">
    <source>
        <dbReference type="ARBA" id="ARBA00023204"/>
    </source>
</evidence>
<dbReference type="CDD" id="cd03431">
    <property type="entry name" value="NUDIX_DNA_Glycosylase_C-MutY"/>
    <property type="match status" value="1"/>
</dbReference>
<evidence type="ECO:0000313" key="15">
    <source>
        <dbReference type="EMBL" id="WFD16257.1"/>
    </source>
</evidence>
<evidence type="ECO:0000256" key="8">
    <source>
        <dbReference type="ARBA" id="ARBA00022801"/>
    </source>
</evidence>
<evidence type="ECO:0000256" key="12">
    <source>
        <dbReference type="ARBA" id="ARBA00023295"/>
    </source>
</evidence>
<dbReference type="Gene3D" id="3.90.79.10">
    <property type="entry name" value="Nucleoside Triphosphate Pyrophosphohydrolase"/>
    <property type="match status" value="1"/>
</dbReference>
<dbReference type="GO" id="GO:0006285">
    <property type="term" value="P:base-excision repair, AP site formation"/>
    <property type="evidence" value="ECO:0007669"/>
    <property type="project" value="UniProtKB-ARBA"/>
</dbReference>
<evidence type="ECO:0000256" key="13">
    <source>
        <dbReference type="RuleBase" id="RU365096"/>
    </source>
</evidence>
<evidence type="ECO:0000256" key="9">
    <source>
        <dbReference type="ARBA" id="ARBA00023004"/>
    </source>
</evidence>
<evidence type="ECO:0000259" key="14">
    <source>
        <dbReference type="SMART" id="SM00478"/>
    </source>
</evidence>
<evidence type="ECO:0000256" key="10">
    <source>
        <dbReference type="ARBA" id="ARBA00023014"/>
    </source>
</evidence>
<dbReference type="InterPro" id="IPR023170">
    <property type="entry name" value="HhH_base_excis_C"/>
</dbReference>
<dbReference type="CDD" id="cd00056">
    <property type="entry name" value="ENDO3c"/>
    <property type="match status" value="1"/>
</dbReference>
<dbReference type="InterPro" id="IPR011257">
    <property type="entry name" value="DNA_glycosylase"/>
</dbReference>
<keyword evidence="9 13" id="KW-0408">Iron</keyword>
<keyword evidence="10" id="KW-0411">Iron-sulfur</keyword>
<keyword evidence="5" id="KW-0004">4Fe-4S</keyword>
<dbReference type="Gene3D" id="1.10.340.30">
    <property type="entry name" value="Hypothetical protein, domain 2"/>
    <property type="match status" value="1"/>
</dbReference>
<keyword evidence="12 13" id="KW-0326">Glycosidase</keyword>
<proteinExistence type="inferred from homology"/>
<dbReference type="GO" id="GO:0006298">
    <property type="term" value="P:mismatch repair"/>
    <property type="evidence" value="ECO:0007669"/>
    <property type="project" value="TreeGrafter"/>
</dbReference>
<dbReference type="SUPFAM" id="SSF55811">
    <property type="entry name" value="Nudix"/>
    <property type="match status" value="1"/>
</dbReference>
<comment type="catalytic activity">
    <reaction evidence="1 13">
        <text>Hydrolyzes free adenine bases from 7,8-dihydro-8-oxoguanine:adenine mismatched double-stranded DNA, leaving an apurinic site.</text>
        <dbReference type="EC" id="3.2.2.31"/>
    </reaction>
</comment>
<dbReference type="SUPFAM" id="SSF48150">
    <property type="entry name" value="DNA-glycosylase"/>
    <property type="match status" value="1"/>
</dbReference>
<dbReference type="FunFam" id="1.10.340.30:FF:000002">
    <property type="entry name" value="Adenine DNA glycosylase"/>
    <property type="match status" value="1"/>
</dbReference>
<dbReference type="InterPro" id="IPR004035">
    <property type="entry name" value="Endouclease-III_FeS-bd_BS"/>
</dbReference>
<dbReference type="GO" id="GO:0034039">
    <property type="term" value="F:8-oxo-7,8-dihydroguanine DNA N-glycosylase activity"/>
    <property type="evidence" value="ECO:0007669"/>
    <property type="project" value="TreeGrafter"/>
</dbReference>
<dbReference type="Gene3D" id="1.10.1670.10">
    <property type="entry name" value="Helix-hairpin-Helix base-excision DNA repair enzymes (C-terminal)"/>
    <property type="match status" value="1"/>
</dbReference>
<dbReference type="Pfam" id="PF14815">
    <property type="entry name" value="NUDIX_4"/>
    <property type="match status" value="1"/>
</dbReference>